<evidence type="ECO:0000256" key="6">
    <source>
        <dbReference type="ARBA" id="ARBA00023141"/>
    </source>
</evidence>
<comment type="catalytic activity">
    <reaction evidence="1 8">
        <text>N-(5-phospho-beta-D-ribosyl)anthranilate = 1-(2-carboxyphenylamino)-1-deoxy-D-ribulose 5-phosphate</text>
        <dbReference type="Rhea" id="RHEA:21540"/>
        <dbReference type="ChEBI" id="CHEBI:18277"/>
        <dbReference type="ChEBI" id="CHEBI:58613"/>
        <dbReference type="EC" id="5.3.1.24"/>
    </reaction>
</comment>
<dbReference type="InterPro" id="IPR013785">
    <property type="entry name" value="Aldolase_TIM"/>
</dbReference>
<dbReference type="InterPro" id="IPR001240">
    <property type="entry name" value="PRAI_dom"/>
</dbReference>
<gene>
    <name evidence="8" type="primary">trpF</name>
    <name evidence="10" type="ORF">ACFPFO_11285</name>
</gene>
<dbReference type="PANTHER" id="PTHR42894">
    <property type="entry name" value="N-(5'-PHOSPHORIBOSYL)ANTHRANILATE ISOMERASE"/>
    <property type="match status" value="1"/>
</dbReference>
<keyword evidence="4 8" id="KW-0028">Amino-acid biosynthesis</keyword>
<comment type="pathway">
    <text evidence="2 8">Amino-acid biosynthesis; L-tryptophan biosynthesis; L-tryptophan from chorismate: step 3/5.</text>
</comment>
<keyword evidence="11" id="KW-1185">Reference proteome</keyword>
<protein>
    <recommendedName>
        <fullName evidence="8">N-(5'-phosphoribosyl)anthranilate isomerase</fullName>
        <shortName evidence="8">PRAI</shortName>
        <ecNumber evidence="8">5.3.1.24</ecNumber>
    </recommendedName>
</protein>
<dbReference type="InterPro" id="IPR044643">
    <property type="entry name" value="TrpF_fam"/>
</dbReference>
<dbReference type="PANTHER" id="PTHR42894:SF1">
    <property type="entry name" value="N-(5'-PHOSPHORIBOSYL)ANTHRANILATE ISOMERASE"/>
    <property type="match status" value="1"/>
</dbReference>
<organism evidence="10 11">
    <name type="scientific">Saliphagus infecundisoli</name>
    <dbReference type="NCBI Taxonomy" id="1849069"/>
    <lineage>
        <taxon>Archaea</taxon>
        <taxon>Methanobacteriati</taxon>
        <taxon>Methanobacteriota</taxon>
        <taxon>Stenosarchaea group</taxon>
        <taxon>Halobacteria</taxon>
        <taxon>Halobacteriales</taxon>
        <taxon>Natrialbaceae</taxon>
        <taxon>Saliphagus</taxon>
    </lineage>
</organism>
<evidence type="ECO:0000313" key="10">
    <source>
        <dbReference type="EMBL" id="MFC4988329.1"/>
    </source>
</evidence>
<dbReference type="RefSeq" id="WP_224827163.1">
    <property type="nucleotide sequence ID" value="NZ_JAIVEF010000001.1"/>
</dbReference>
<sequence>MNGEGTRTRVKICGLTHPEDVAGAVRAGADAVGVITEVPVDTPREVDPELAADLLADVPPFIAATLVTMTDDPEDAIDLVERIGPDAIQIHGRPDPAACEAIRAAGADLLLSVGTDHLEGIGRYEGRVDALIVDSTDEEGAGGTGETHDWERTRAATAGLEAPVVLAGGLTPHNVTDAVRTVEPFAVDVASGVESEPGRKDPAAVEAFVERATGAEGAPGEGQR</sequence>
<evidence type="ECO:0000256" key="8">
    <source>
        <dbReference type="HAMAP-Rule" id="MF_00135"/>
    </source>
</evidence>
<evidence type="ECO:0000256" key="1">
    <source>
        <dbReference type="ARBA" id="ARBA00001164"/>
    </source>
</evidence>
<accession>A0ABD5QGW8</accession>
<dbReference type="CDD" id="cd00405">
    <property type="entry name" value="PRAI"/>
    <property type="match status" value="1"/>
</dbReference>
<reference evidence="10 11" key="1">
    <citation type="journal article" date="2019" name="Int. J. Syst. Evol. Microbiol.">
        <title>The Global Catalogue of Microorganisms (GCM) 10K type strain sequencing project: providing services to taxonomists for standard genome sequencing and annotation.</title>
        <authorList>
            <consortium name="The Broad Institute Genomics Platform"/>
            <consortium name="The Broad Institute Genome Sequencing Center for Infectious Disease"/>
            <person name="Wu L."/>
            <person name="Ma J."/>
        </authorList>
    </citation>
    <scope>NUCLEOTIDE SEQUENCE [LARGE SCALE GENOMIC DNA]</scope>
    <source>
        <strain evidence="10 11">CGMCC 1.15824</strain>
    </source>
</reference>
<dbReference type="EC" id="5.3.1.24" evidence="8"/>
<dbReference type="SUPFAM" id="SSF51366">
    <property type="entry name" value="Ribulose-phoshate binding barrel"/>
    <property type="match status" value="1"/>
</dbReference>
<evidence type="ECO:0000256" key="3">
    <source>
        <dbReference type="ARBA" id="ARBA00007571"/>
    </source>
</evidence>
<proteinExistence type="inferred from homology"/>
<keyword evidence="6 8" id="KW-0057">Aromatic amino acid biosynthesis</keyword>
<evidence type="ECO:0000313" key="11">
    <source>
        <dbReference type="Proteomes" id="UP001595925"/>
    </source>
</evidence>
<comment type="caution">
    <text evidence="10">The sequence shown here is derived from an EMBL/GenBank/DDBJ whole genome shotgun (WGS) entry which is preliminary data.</text>
</comment>
<dbReference type="Proteomes" id="UP001595925">
    <property type="component" value="Unassembled WGS sequence"/>
</dbReference>
<evidence type="ECO:0000256" key="4">
    <source>
        <dbReference type="ARBA" id="ARBA00022605"/>
    </source>
</evidence>
<dbReference type="GO" id="GO:0004640">
    <property type="term" value="F:phosphoribosylanthranilate isomerase activity"/>
    <property type="evidence" value="ECO:0007669"/>
    <property type="project" value="UniProtKB-UniRule"/>
</dbReference>
<evidence type="ECO:0000256" key="5">
    <source>
        <dbReference type="ARBA" id="ARBA00022822"/>
    </source>
</evidence>
<dbReference type="Pfam" id="PF00697">
    <property type="entry name" value="PRAI"/>
    <property type="match status" value="1"/>
</dbReference>
<dbReference type="InterPro" id="IPR011060">
    <property type="entry name" value="RibuloseP-bd_barrel"/>
</dbReference>
<evidence type="ECO:0000256" key="7">
    <source>
        <dbReference type="ARBA" id="ARBA00023235"/>
    </source>
</evidence>
<evidence type="ECO:0000259" key="9">
    <source>
        <dbReference type="Pfam" id="PF00697"/>
    </source>
</evidence>
<keyword evidence="5 8" id="KW-0822">Tryptophan biosynthesis</keyword>
<feature type="domain" description="N-(5'phosphoribosyl) anthranilate isomerase (PRAI)" evidence="9">
    <location>
        <begin position="10"/>
        <end position="210"/>
    </location>
</feature>
<name>A0ABD5QGW8_9EURY</name>
<dbReference type="EMBL" id="JBHSJG010000036">
    <property type="protein sequence ID" value="MFC4988329.1"/>
    <property type="molecule type" value="Genomic_DNA"/>
</dbReference>
<dbReference type="AlphaFoldDB" id="A0ABD5QGW8"/>
<dbReference type="Gene3D" id="3.20.20.70">
    <property type="entry name" value="Aldolase class I"/>
    <property type="match status" value="1"/>
</dbReference>
<dbReference type="GO" id="GO:0000162">
    <property type="term" value="P:L-tryptophan biosynthetic process"/>
    <property type="evidence" value="ECO:0007669"/>
    <property type="project" value="UniProtKB-UniRule"/>
</dbReference>
<dbReference type="HAMAP" id="MF_00135">
    <property type="entry name" value="PRAI"/>
    <property type="match status" value="1"/>
</dbReference>
<keyword evidence="7 8" id="KW-0413">Isomerase</keyword>
<evidence type="ECO:0000256" key="2">
    <source>
        <dbReference type="ARBA" id="ARBA00004664"/>
    </source>
</evidence>
<comment type="similarity">
    <text evidence="3 8">Belongs to the TrpF family.</text>
</comment>